<evidence type="ECO:0000256" key="2">
    <source>
        <dbReference type="ARBA" id="ARBA00011738"/>
    </source>
</evidence>
<dbReference type="STRING" id="1612202.SAMN05421734_102440"/>
<comment type="similarity">
    <text evidence="1">Belongs to the MecA family.</text>
</comment>
<dbReference type="Gene3D" id="3.30.70.1950">
    <property type="match status" value="1"/>
</dbReference>
<dbReference type="PIRSF" id="PIRSF029008">
    <property type="entry name" value="MecA"/>
    <property type="match status" value="1"/>
</dbReference>
<dbReference type="AlphaFoldDB" id="A0A1G6HC09"/>
<dbReference type="RefSeq" id="WP_090793644.1">
    <property type="nucleotide sequence ID" value="NZ_FMYI01000002.1"/>
</dbReference>
<dbReference type="OrthoDB" id="2085234at2"/>
<keyword evidence="4" id="KW-1185">Reference proteome</keyword>
<comment type="subunit">
    <text evidence="2">Homodimer.</text>
</comment>
<evidence type="ECO:0000313" key="3">
    <source>
        <dbReference type="EMBL" id="SDB91485.1"/>
    </source>
</evidence>
<dbReference type="PANTHER" id="PTHR39161">
    <property type="entry name" value="ADAPTER PROTEIN MECA"/>
    <property type="match status" value="1"/>
</dbReference>
<accession>A0A1G6HC09</accession>
<gene>
    <name evidence="3" type="ORF">SAMN05421734_102440</name>
</gene>
<evidence type="ECO:0000256" key="1">
    <source>
        <dbReference type="ARBA" id="ARBA00005397"/>
    </source>
</evidence>
<dbReference type="Proteomes" id="UP000242949">
    <property type="component" value="Unassembled WGS sequence"/>
</dbReference>
<proteinExistence type="inferred from homology"/>
<dbReference type="EMBL" id="FMYI01000002">
    <property type="protein sequence ID" value="SDB91485.1"/>
    <property type="molecule type" value="Genomic_DNA"/>
</dbReference>
<dbReference type="Pfam" id="PF05389">
    <property type="entry name" value="MecA"/>
    <property type="match status" value="1"/>
</dbReference>
<organism evidence="3 4">
    <name type="scientific">Pelagirhabdus alkalitolerans</name>
    <dbReference type="NCBI Taxonomy" id="1612202"/>
    <lineage>
        <taxon>Bacteria</taxon>
        <taxon>Bacillati</taxon>
        <taxon>Bacillota</taxon>
        <taxon>Bacilli</taxon>
        <taxon>Bacillales</taxon>
        <taxon>Bacillaceae</taxon>
        <taxon>Pelagirhabdus</taxon>
    </lineage>
</organism>
<dbReference type="InterPro" id="IPR008681">
    <property type="entry name" value="Neg-reg_MecA"/>
</dbReference>
<protein>
    <submittedName>
        <fullName evidence="3">Adapter protein MecA 1/2</fullName>
    </submittedName>
</protein>
<name>A0A1G6HC09_9BACI</name>
<sequence length="191" mass="22534">MKLERLTPSQFKIFLTFDDLQERGLSQEKLWDDLPLLQALFHDMMFEASEALNFELVGLLSIKVYLLQAQGMLLYVTQEESDERDDYVEMQVTLDESNELLFEFADFEDMIQLARTTEPLNLNKGKVYYYKDHYYLYFKEQTLDTYGLDNMIAILSEFSSASLIPLAMIEEYGKVVLEKDALQSIRYHFKH</sequence>
<dbReference type="PANTHER" id="PTHR39161:SF2">
    <property type="entry name" value="ADAPTER PROTEIN MECA 2"/>
    <property type="match status" value="1"/>
</dbReference>
<dbReference type="InterPro" id="IPR038471">
    <property type="entry name" value="MecA_C_sf"/>
</dbReference>
<evidence type="ECO:0000313" key="4">
    <source>
        <dbReference type="Proteomes" id="UP000242949"/>
    </source>
</evidence>
<reference evidence="4" key="1">
    <citation type="submission" date="2016-09" db="EMBL/GenBank/DDBJ databases">
        <authorList>
            <person name="Varghese N."/>
            <person name="Submissions S."/>
        </authorList>
    </citation>
    <scope>NUCLEOTIDE SEQUENCE [LARGE SCALE GENOMIC DNA]</scope>
    <source>
        <strain evidence="4">S5</strain>
    </source>
</reference>